<feature type="compositionally biased region" description="Acidic residues" evidence="13">
    <location>
        <begin position="39"/>
        <end position="49"/>
    </location>
</feature>
<keyword evidence="2" id="KW-0723">Serine/threonine-protein kinase</keyword>
<evidence type="ECO:0000256" key="10">
    <source>
        <dbReference type="ARBA" id="ARBA00048679"/>
    </source>
</evidence>
<comment type="caution">
    <text evidence="17">The sequence shown here is derived from an EMBL/GenBank/DDBJ whole genome shotgun (WGS) entry which is preliminary data.</text>
</comment>
<feature type="region of interest" description="Disordered" evidence="13">
    <location>
        <begin position="37"/>
        <end position="56"/>
    </location>
</feature>
<dbReference type="PROSITE" id="PS51285">
    <property type="entry name" value="AGC_KINASE_CTER"/>
    <property type="match status" value="1"/>
</dbReference>
<evidence type="ECO:0000256" key="13">
    <source>
        <dbReference type="SAM" id="MobiDB-lite"/>
    </source>
</evidence>
<dbReference type="InterPro" id="IPR011009">
    <property type="entry name" value="Kinase-like_dom_sf"/>
</dbReference>
<feature type="compositionally biased region" description="Acidic residues" evidence="13">
    <location>
        <begin position="219"/>
        <end position="257"/>
    </location>
</feature>
<dbReference type="FunFam" id="3.10.50.40:FF:000006">
    <property type="entry name" value="Peptidyl-prolyl cis-trans isomerase"/>
    <property type="match status" value="1"/>
</dbReference>
<dbReference type="Gene3D" id="1.10.510.10">
    <property type="entry name" value="Transferase(Phosphotransferase) domain 1"/>
    <property type="match status" value="2"/>
</dbReference>
<feature type="compositionally biased region" description="Acidic residues" evidence="13">
    <location>
        <begin position="69"/>
        <end position="80"/>
    </location>
</feature>
<feature type="compositionally biased region" description="Polar residues" evidence="13">
    <location>
        <begin position="624"/>
        <end position="654"/>
    </location>
</feature>
<evidence type="ECO:0000256" key="11">
    <source>
        <dbReference type="PROSITE-ProRule" id="PRU00277"/>
    </source>
</evidence>
<comment type="catalytic activity">
    <reaction evidence="10">
        <text>L-seryl-[protein] + ATP = O-phospho-L-seryl-[protein] + ADP + H(+)</text>
        <dbReference type="Rhea" id="RHEA:17989"/>
        <dbReference type="Rhea" id="RHEA-COMP:9863"/>
        <dbReference type="Rhea" id="RHEA-COMP:11604"/>
        <dbReference type="ChEBI" id="CHEBI:15378"/>
        <dbReference type="ChEBI" id="CHEBI:29999"/>
        <dbReference type="ChEBI" id="CHEBI:30616"/>
        <dbReference type="ChEBI" id="CHEBI:83421"/>
        <dbReference type="ChEBI" id="CHEBI:456216"/>
        <dbReference type="EC" id="2.7.11.1"/>
    </reaction>
</comment>
<dbReference type="PROSITE" id="PS50059">
    <property type="entry name" value="FKBP_PPIASE"/>
    <property type="match status" value="1"/>
</dbReference>
<feature type="region of interest" description="Disordered" evidence="13">
    <location>
        <begin position="497"/>
        <end position="524"/>
    </location>
</feature>
<proteinExistence type="predicted"/>
<evidence type="ECO:0000256" key="1">
    <source>
        <dbReference type="ARBA" id="ARBA00000971"/>
    </source>
</evidence>
<dbReference type="GO" id="GO:0005524">
    <property type="term" value="F:ATP binding"/>
    <property type="evidence" value="ECO:0007669"/>
    <property type="project" value="UniProtKB-UniRule"/>
</dbReference>
<feature type="domain" description="PPIase FKBP-type" evidence="15">
    <location>
        <begin position="381"/>
        <end position="467"/>
    </location>
</feature>
<dbReference type="PROSITE" id="PS00108">
    <property type="entry name" value="PROTEIN_KINASE_ST"/>
    <property type="match status" value="1"/>
</dbReference>
<keyword evidence="6 12" id="KW-0067">ATP-binding</keyword>
<dbReference type="InterPro" id="IPR046357">
    <property type="entry name" value="PPIase_dom_sf"/>
</dbReference>
<evidence type="ECO:0000256" key="2">
    <source>
        <dbReference type="ARBA" id="ARBA00022527"/>
    </source>
</evidence>
<dbReference type="EMBL" id="JAAGWQ010000186">
    <property type="protein sequence ID" value="KAF5660969.1"/>
    <property type="molecule type" value="Genomic_DNA"/>
</dbReference>
<dbReference type="PROSITE" id="PS50011">
    <property type="entry name" value="PROTEIN_KINASE_DOM"/>
    <property type="match status" value="1"/>
</dbReference>
<dbReference type="SMART" id="SM00133">
    <property type="entry name" value="S_TK_X"/>
    <property type="match status" value="1"/>
</dbReference>
<organism evidence="17 18">
    <name type="scientific">Fusarium heterosporum</name>
    <dbReference type="NCBI Taxonomy" id="42747"/>
    <lineage>
        <taxon>Eukaryota</taxon>
        <taxon>Fungi</taxon>
        <taxon>Dikarya</taxon>
        <taxon>Ascomycota</taxon>
        <taxon>Pezizomycotina</taxon>
        <taxon>Sordariomycetes</taxon>
        <taxon>Hypocreomycetidae</taxon>
        <taxon>Hypocreales</taxon>
        <taxon>Nectriaceae</taxon>
        <taxon>Fusarium</taxon>
        <taxon>Fusarium heterosporum species complex</taxon>
    </lineage>
</organism>
<gene>
    <name evidence="17" type="ORF">FHETE_8634</name>
</gene>
<feature type="compositionally biased region" description="Basic residues" evidence="13">
    <location>
        <begin position="307"/>
        <end position="316"/>
    </location>
</feature>
<dbReference type="Gene3D" id="3.10.50.40">
    <property type="match status" value="1"/>
</dbReference>
<dbReference type="InterPro" id="IPR017441">
    <property type="entry name" value="Protein_kinase_ATP_BS"/>
</dbReference>
<evidence type="ECO:0000256" key="6">
    <source>
        <dbReference type="ARBA" id="ARBA00022840"/>
    </source>
</evidence>
<dbReference type="PANTHER" id="PTHR24356:SF400">
    <property type="entry name" value="SERINE_THREONINE-PROTEIN KINASE CBK1"/>
    <property type="match status" value="1"/>
</dbReference>
<dbReference type="EC" id="5.2.1.8" evidence="11"/>
<keyword evidence="18" id="KW-1185">Reference proteome</keyword>
<feature type="compositionally biased region" description="Acidic residues" evidence="13">
    <location>
        <begin position="90"/>
        <end position="100"/>
    </location>
</feature>
<feature type="compositionally biased region" description="Acidic residues" evidence="13">
    <location>
        <begin position="127"/>
        <end position="136"/>
    </location>
</feature>
<evidence type="ECO:0000313" key="17">
    <source>
        <dbReference type="EMBL" id="KAF5660969.1"/>
    </source>
</evidence>
<dbReference type="PROSITE" id="PS00107">
    <property type="entry name" value="PROTEIN_KINASE_ATP"/>
    <property type="match status" value="1"/>
</dbReference>
<reference evidence="17 18" key="1">
    <citation type="submission" date="2020-05" db="EMBL/GenBank/DDBJ databases">
        <title>Identification and distribution of gene clusters putatively required for synthesis of sphingolipid metabolism inhibitors in phylogenetically diverse species of the filamentous fungus Fusarium.</title>
        <authorList>
            <person name="Kim H.-S."/>
            <person name="Busman M."/>
            <person name="Brown D.W."/>
            <person name="Divon H."/>
            <person name="Uhlig S."/>
            <person name="Proctor R.H."/>
        </authorList>
    </citation>
    <scope>NUCLEOTIDE SEQUENCE [LARGE SCALE GENOMIC DNA]</scope>
    <source>
        <strain evidence="17 18">NRRL 20693</strain>
    </source>
</reference>
<evidence type="ECO:0000256" key="3">
    <source>
        <dbReference type="ARBA" id="ARBA00022679"/>
    </source>
</evidence>
<evidence type="ECO:0000259" key="15">
    <source>
        <dbReference type="PROSITE" id="PS50059"/>
    </source>
</evidence>
<keyword evidence="4 12" id="KW-0547">Nucleotide-binding</keyword>
<feature type="compositionally biased region" description="Acidic residues" evidence="13">
    <location>
        <begin position="154"/>
        <end position="172"/>
    </location>
</feature>
<evidence type="ECO:0000256" key="9">
    <source>
        <dbReference type="ARBA" id="ARBA00047899"/>
    </source>
</evidence>
<keyword evidence="7 11" id="KW-0697">Rotamase</keyword>
<evidence type="ECO:0000313" key="18">
    <source>
        <dbReference type="Proteomes" id="UP000567885"/>
    </source>
</evidence>
<dbReference type="SUPFAM" id="SSF56112">
    <property type="entry name" value="Protein kinase-like (PK-like)"/>
    <property type="match status" value="1"/>
</dbReference>
<feature type="domain" description="Protein kinase" evidence="14">
    <location>
        <begin position="783"/>
        <end position="1202"/>
    </location>
</feature>
<evidence type="ECO:0000256" key="4">
    <source>
        <dbReference type="ARBA" id="ARBA00022741"/>
    </source>
</evidence>
<keyword evidence="8 11" id="KW-0413">Isomerase</keyword>
<dbReference type="InterPro" id="IPR050236">
    <property type="entry name" value="Ser_Thr_kinase_AGC"/>
</dbReference>
<dbReference type="OrthoDB" id="3638488at2759"/>
<evidence type="ECO:0000256" key="5">
    <source>
        <dbReference type="ARBA" id="ARBA00022777"/>
    </source>
</evidence>
<keyword evidence="5" id="KW-0418">Kinase</keyword>
<name>A0A8H5SVY9_FUSHE</name>
<feature type="region of interest" description="Disordered" evidence="13">
    <location>
        <begin position="306"/>
        <end position="326"/>
    </location>
</feature>
<feature type="region of interest" description="Disordered" evidence="13">
    <location>
        <begin position="608"/>
        <end position="675"/>
    </location>
</feature>
<evidence type="ECO:0000256" key="7">
    <source>
        <dbReference type="ARBA" id="ARBA00023110"/>
    </source>
</evidence>
<dbReference type="InterPro" id="IPR000961">
    <property type="entry name" value="AGC-kinase_C"/>
</dbReference>
<dbReference type="SMART" id="SM00220">
    <property type="entry name" value="S_TKc"/>
    <property type="match status" value="1"/>
</dbReference>
<dbReference type="PANTHER" id="PTHR24356">
    <property type="entry name" value="SERINE/THREONINE-PROTEIN KINASE"/>
    <property type="match status" value="1"/>
</dbReference>
<evidence type="ECO:0000256" key="12">
    <source>
        <dbReference type="PROSITE-ProRule" id="PRU10141"/>
    </source>
</evidence>
<dbReference type="InterPro" id="IPR041232">
    <property type="entry name" value="NPL"/>
</dbReference>
<dbReference type="Pfam" id="PF00254">
    <property type="entry name" value="FKBP_C"/>
    <property type="match status" value="1"/>
</dbReference>
<dbReference type="SUPFAM" id="SSF54534">
    <property type="entry name" value="FKBP-like"/>
    <property type="match status" value="1"/>
</dbReference>
<dbReference type="GO" id="GO:0035556">
    <property type="term" value="P:intracellular signal transduction"/>
    <property type="evidence" value="ECO:0007669"/>
    <property type="project" value="TreeGrafter"/>
</dbReference>
<dbReference type="Pfam" id="PF00069">
    <property type="entry name" value="Pkinase"/>
    <property type="match status" value="1"/>
</dbReference>
<evidence type="ECO:0000259" key="16">
    <source>
        <dbReference type="PROSITE" id="PS51285"/>
    </source>
</evidence>
<dbReference type="AlphaFoldDB" id="A0A8H5SVY9"/>
<dbReference type="Gene3D" id="2.60.120.340">
    <property type="entry name" value="Nucleoplasmin core domain"/>
    <property type="match status" value="1"/>
</dbReference>
<feature type="region of interest" description="Disordered" evidence="13">
    <location>
        <begin position="66"/>
        <end position="177"/>
    </location>
</feature>
<evidence type="ECO:0000256" key="8">
    <source>
        <dbReference type="ARBA" id="ARBA00023235"/>
    </source>
</evidence>
<sequence length="1274" mass="142383">MSAVPGPVYGLEVPPGEILIPAAMEFPASFRITMAAVDPTEEPEADEEGNTPAVARSTLRLVKRAFPGLDEDDEEDEIDEEYMKALLAGSDDEEDSDEEANGGPSDPAKAKKQRQAAAIKKLLESAAQEESDEEMEDAKPSKAKAKGKAKAVEEESEDEDEDSDDDSEDGADLENFVICTLDTERNYQQPLDITVNHGEKVFFVVTGTHTVYLTGNYIMDDDEDEDDEDEDEYDLSPDELEYALEGDDSDASDELDGVQDPRVQEVDSDEEEAPKLVAASKGKNKRAAEEATEGLDELISKDDAKLSKKQQKKLKNNKGEAVAAEEKKDAKKVQFAKNLEQGPTGSTEKAKQTKATTGVKVVQGVTIDDRTVGNGRTVKNGDTVGVRYIGKLQNGKQFDANKKGKPFSFKAGKGQVIKGWDIGVIGMAIGGERRLTIPASLAYGSRGLPGIPANSTLIFDVKLLEINKFVIENTVAILKKASQQFIRLSSCDSKNASATPLEMEGEGADRSEAQNTRNNGAKKWSPFRSAFSSMRKGTRNDVEGCKHTNPLPEERVNAGLLNKYTQGCNGAARSAHAKDLIKKLRLNPIAMASNSTLLIRTSPKRTSSSFQLLKPHHSSELDTPPSSEASGKPSQTGQDSTEQTSLESSPSRSNMEAADRRYNRRNPWTRSSPEGRALSTIPEAIVIQARPTAATVERASAAKIFLETYFNELLYRPDARALRSRCLEAQLCNCSLISSEEKERIRVQYRGQETCHLRELRVMKANCSNHQGRKDSGLLVNNYEPLQILGKGSFGVVRLVREKTAPGHAFPRQVYAMKVIRKSEMLRNSQEGHLRAERDFLVASEGSQWAVPLIASFQDPANLYLVIEYMPGGDFLGLLIRQNILQEPVAQFYIAEMILAVEEAHRLNFIHRDIKPDNFLISASGHLKISDFGLAFDDHWSHDAAYYNTHRYSLVQGLGININGDEADQHDSKDVLKQLEWYKSLVSGLDRHGEYPLARDEDIQDLIEWRNRHGSRMAARSVVGTSQYMAPEVVRGEECKDLICRLIQDKDIRLCSRKYQMKFRGPFNGPRTTYYSGRYVFPDDAEDIKAHRWFKNTPWDRLQSMPPPFIPKLKSDDDAHYFEESEPFEDWSDSTPSGILLNLEDVRELLSGFDAHVHEKAMELVKTPFDAAKLRIIDRDLDASKEFQPTEKATLKQFVRFYGHKERKRPGDMLLRDKNTRNISLRIRKETAFMGYAWRRMRPGGYIEQKATELPETLTSDEGQTTLGMPCFES</sequence>
<protein>
    <recommendedName>
        <fullName evidence="11">peptidylprolyl isomerase</fullName>
        <ecNumber evidence="11">5.2.1.8</ecNumber>
    </recommendedName>
</protein>
<feature type="domain" description="AGC-kinase C-terminal" evidence="16">
    <location>
        <begin position="1095"/>
        <end position="1165"/>
    </location>
</feature>
<dbReference type="Pfam" id="PF17800">
    <property type="entry name" value="NPL"/>
    <property type="match status" value="1"/>
</dbReference>
<feature type="binding site" evidence="12">
    <location>
        <position position="822"/>
    </location>
    <ligand>
        <name>ATP</name>
        <dbReference type="ChEBI" id="CHEBI:30616"/>
    </ligand>
</feature>
<dbReference type="GO" id="GO:0003755">
    <property type="term" value="F:peptidyl-prolyl cis-trans isomerase activity"/>
    <property type="evidence" value="ECO:0007669"/>
    <property type="project" value="UniProtKB-KW"/>
</dbReference>
<dbReference type="InterPro" id="IPR000719">
    <property type="entry name" value="Prot_kinase_dom"/>
</dbReference>
<keyword evidence="3" id="KW-0808">Transferase</keyword>
<dbReference type="InterPro" id="IPR001179">
    <property type="entry name" value="PPIase_FKBP_dom"/>
</dbReference>
<comment type="catalytic activity">
    <reaction evidence="9">
        <text>L-threonyl-[protein] + ATP = O-phospho-L-threonyl-[protein] + ADP + H(+)</text>
        <dbReference type="Rhea" id="RHEA:46608"/>
        <dbReference type="Rhea" id="RHEA-COMP:11060"/>
        <dbReference type="Rhea" id="RHEA-COMP:11605"/>
        <dbReference type="ChEBI" id="CHEBI:15378"/>
        <dbReference type="ChEBI" id="CHEBI:30013"/>
        <dbReference type="ChEBI" id="CHEBI:30616"/>
        <dbReference type="ChEBI" id="CHEBI:61977"/>
        <dbReference type="ChEBI" id="CHEBI:456216"/>
        <dbReference type="EC" id="2.7.11.1"/>
    </reaction>
</comment>
<accession>A0A8H5SVY9</accession>
<feature type="region of interest" description="Disordered" evidence="13">
    <location>
        <begin position="218"/>
        <end position="289"/>
    </location>
</feature>
<comment type="catalytic activity">
    <reaction evidence="1 11">
        <text>[protein]-peptidylproline (omega=180) = [protein]-peptidylproline (omega=0)</text>
        <dbReference type="Rhea" id="RHEA:16237"/>
        <dbReference type="Rhea" id="RHEA-COMP:10747"/>
        <dbReference type="Rhea" id="RHEA-COMP:10748"/>
        <dbReference type="ChEBI" id="CHEBI:83833"/>
        <dbReference type="ChEBI" id="CHEBI:83834"/>
        <dbReference type="EC" id="5.2.1.8"/>
    </reaction>
</comment>
<dbReference type="Proteomes" id="UP000567885">
    <property type="component" value="Unassembled WGS sequence"/>
</dbReference>
<dbReference type="Gene3D" id="3.30.200.20">
    <property type="entry name" value="Phosphorylase Kinase, domain 1"/>
    <property type="match status" value="2"/>
</dbReference>
<dbReference type="GO" id="GO:0004674">
    <property type="term" value="F:protein serine/threonine kinase activity"/>
    <property type="evidence" value="ECO:0007669"/>
    <property type="project" value="UniProtKB-KW"/>
</dbReference>
<dbReference type="InterPro" id="IPR008271">
    <property type="entry name" value="Ser/Thr_kinase_AS"/>
</dbReference>
<evidence type="ECO:0000259" key="14">
    <source>
        <dbReference type="PROSITE" id="PS50011"/>
    </source>
</evidence>